<keyword evidence="4" id="KW-1185">Reference proteome</keyword>
<keyword evidence="1" id="KW-0175">Coiled coil</keyword>
<sequence>MRLLVHSWLSMVVMALAQEQLSSVSEAESAKRALQNECDDCDDAALELLHLRAGKTATGGADSTETETGTAESADDSRWKIFGINICFGCGTCCNLNNDALCCSADSQCSFVNGSAACEAPALGRDIDIGGTYGSITTGDVTIGTPHGKHGKCGGCRNCCRSHVRKGGQDSYQEVCCPSDTTCQYEGNKVSCVHGSRGGGAGGGDIHIGGHYGSVHTGNLTIG</sequence>
<organism evidence="3 4">
    <name type="scientific">Durusdinium trenchii</name>
    <dbReference type="NCBI Taxonomy" id="1381693"/>
    <lineage>
        <taxon>Eukaryota</taxon>
        <taxon>Sar</taxon>
        <taxon>Alveolata</taxon>
        <taxon>Dinophyceae</taxon>
        <taxon>Suessiales</taxon>
        <taxon>Symbiodiniaceae</taxon>
        <taxon>Durusdinium</taxon>
    </lineage>
</organism>
<evidence type="ECO:0000256" key="1">
    <source>
        <dbReference type="SAM" id="Coils"/>
    </source>
</evidence>
<dbReference type="Proteomes" id="UP001642484">
    <property type="component" value="Unassembled WGS sequence"/>
</dbReference>
<feature type="chain" id="PRO_5046846758" evidence="2">
    <location>
        <begin position="18"/>
        <end position="223"/>
    </location>
</feature>
<proteinExistence type="predicted"/>
<evidence type="ECO:0000313" key="3">
    <source>
        <dbReference type="EMBL" id="CAK9030700.1"/>
    </source>
</evidence>
<feature type="signal peptide" evidence="2">
    <location>
        <begin position="1"/>
        <end position="17"/>
    </location>
</feature>
<comment type="caution">
    <text evidence="3">The sequence shown here is derived from an EMBL/GenBank/DDBJ whole genome shotgun (WGS) entry which is preliminary data.</text>
</comment>
<dbReference type="EMBL" id="CAXAMN010010069">
    <property type="protein sequence ID" value="CAK9030700.1"/>
    <property type="molecule type" value="Genomic_DNA"/>
</dbReference>
<evidence type="ECO:0000313" key="4">
    <source>
        <dbReference type="Proteomes" id="UP001642484"/>
    </source>
</evidence>
<evidence type="ECO:0000256" key="2">
    <source>
        <dbReference type="SAM" id="SignalP"/>
    </source>
</evidence>
<accession>A0ABP0KUZ9</accession>
<protein>
    <submittedName>
        <fullName evidence="3">Uncharacterized protein</fullName>
    </submittedName>
</protein>
<feature type="coiled-coil region" evidence="1">
    <location>
        <begin position="17"/>
        <end position="44"/>
    </location>
</feature>
<reference evidence="3 4" key="1">
    <citation type="submission" date="2024-02" db="EMBL/GenBank/DDBJ databases">
        <authorList>
            <person name="Chen Y."/>
            <person name="Shah S."/>
            <person name="Dougan E. K."/>
            <person name="Thang M."/>
            <person name="Chan C."/>
        </authorList>
    </citation>
    <scope>NUCLEOTIDE SEQUENCE [LARGE SCALE GENOMIC DNA]</scope>
</reference>
<gene>
    <name evidence="3" type="ORF">CCMP2556_LOCUS17980</name>
</gene>
<name>A0ABP0KUZ9_9DINO</name>
<keyword evidence="2" id="KW-0732">Signal</keyword>